<dbReference type="EMBL" id="JADWYS010000001">
    <property type="protein sequence ID" value="MBG9387760.1"/>
    <property type="molecule type" value="Genomic_DNA"/>
</dbReference>
<dbReference type="Proteomes" id="UP000651050">
    <property type="component" value="Unassembled WGS sequence"/>
</dbReference>
<evidence type="ECO:0000256" key="2">
    <source>
        <dbReference type="ARBA" id="ARBA00004429"/>
    </source>
</evidence>
<reference evidence="10" key="1">
    <citation type="submission" date="2020-11" db="EMBL/GenBank/DDBJ databases">
        <title>Bacterial whole genome sequence for Caenimonas sp. DR4.4.</title>
        <authorList>
            <person name="Le V."/>
            <person name="Ko S.-R."/>
            <person name="Ahn C.-Y."/>
            <person name="Oh H.-M."/>
        </authorList>
    </citation>
    <scope>NUCLEOTIDE SEQUENCE</scope>
    <source>
        <strain evidence="10">DR4.4</strain>
    </source>
</reference>
<evidence type="ECO:0000259" key="9">
    <source>
        <dbReference type="PROSITE" id="PS50110"/>
    </source>
</evidence>
<evidence type="ECO:0000256" key="6">
    <source>
        <dbReference type="ARBA" id="ARBA00022777"/>
    </source>
</evidence>
<comment type="subcellular location">
    <subcellularLocation>
        <location evidence="2">Cell inner membrane</location>
        <topology evidence="2">Multi-pass membrane protein</topology>
    </subcellularLocation>
</comment>
<keyword evidence="11" id="KW-1185">Reference proteome</keyword>
<accession>A0A931H385</accession>
<dbReference type="InterPro" id="IPR005467">
    <property type="entry name" value="His_kinase_dom"/>
</dbReference>
<dbReference type="CDD" id="cd17580">
    <property type="entry name" value="REC_2_DhkD-like"/>
    <property type="match status" value="1"/>
</dbReference>
<dbReference type="EC" id="2.7.13.3" evidence="3"/>
<dbReference type="GO" id="GO:0000155">
    <property type="term" value="F:phosphorelay sensor kinase activity"/>
    <property type="evidence" value="ECO:0007669"/>
    <property type="project" value="TreeGrafter"/>
</dbReference>
<keyword evidence="6" id="KW-0418">Kinase</keyword>
<feature type="domain" description="Response regulatory" evidence="9">
    <location>
        <begin position="217"/>
        <end position="333"/>
    </location>
</feature>
<protein>
    <recommendedName>
        <fullName evidence="3">histidine kinase</fullName>
        <ecNumber evidence="3">2.7.13.3</ecNumber>
    </recommendedName>
</protein>
<proteinExistence type="predicted"/>
<dbReference type="InterPro" id="IPR036890">
    <property type="entry name" value="HATPase_C_sf"/>
</dbReference>
<organism evidence="10 11">
    <name type="scientific">Caenimonas aquaedulcis</name>
    <dbReference type="NCBI Taxonomy" id="2793270"/>
    <lineage>
        <taxon>Bacteria</taxon>
        <taxon>Pseudomonadati</taxon>
        <taxon>Pseudomonadota</taxon>
        <taxon>Betaproteobacteria</taxon>
        <taxon>Burkholderiales</taxon>
        <taxon>Comamonadaceae</taxon>
        <taxon>Caenimonas</taxon>
    </lineage>
</organism>
<dbReference type="GO" id="GO:0005886">
    <property type="term" value="C:plasma membrane"/>
    <property type="evidence" value="ECO:0007669"/>
    <property type="project" value="UniProtKB-SubCell"/>
</dbReference>
<evidence type="ECO:0000313" key="11">
    <source>
        <dbReference type="Proteomes" id="UP000651050"/>
    </source>
</evidence>
<feature type="domain" description="Histidine kinase" evidence="8">
    <location>
        <begin position="1"/>
        <end position="198"/>
    </location>
</feature>
<dbReference type="AlphaFoldDB" id="A0A931H385"/>
<dbReference type="Pfam" id="PF02518">
    <property type="entry name" value="HATPase_c"/>
    <property type="match status" value="1"/>
</dbReference>
<dbReference type="RefSeq" id="WP_196985658.1">
    <property type="nucleotide sequence ID" value="NZ_JADWYS010000001.1"/>
</dbReference>
<evidence type="ECO:0000256" key="5">
    <source>
        <dbReference type="ARBA" id="ARBA00022679"/>
    </source>
</evidence>
<dbReference type="PROSITE" id="PS50109">
    <property type="entry name" value="HIS_KIN"/>
    <property type="match status" value="1"/>
</dbReference>
<dbReference type="PANTHER" id="PTHR43547:SF2">
    <property type="entry name" value="HYBRID SIGNAL TRANSDUCTION HISTIDINE KINASE C"/>
    <property type="match status" value="1"/>
</dbReference>
<keyword evidence="5" id="KW-0808">Transferase</keyword>
<comment type="catalytic activity">
    <reaction evidence="1">
        <text>ATP + protein L-histidine = ADP + protein N-phospho-L-histidine.</text>
        <dbReference type="EC" id="2.7.13.3"/>
    </reaction>
</comment>
<evidence type="ECO:0000256" key="4">
    <source>
        <dbReference type="ARBA" id="ARBA00022553"/>
    </source>
</evidence>
<comment type="caution">
    <text evidence="10">The sequence shown here is derived from an EMBL/GenBank/DDBJ whole genome shotgun (WGS) entry which is preliminary data.</text>
</comment>
<dbReference type="CDD" id="cd00075">
    <property type="entry name" value="HATPase"/>
    <property type="match status" value="1"/>
</dbReference>
<dbReference type="InterPro" id="IPR004358">
    <property type="entry name" value="Sig_transdc_His_kin-like_C"/>
</dbReference>
<keyword evidence="4 7" id="KW-0597">Phosphoprotein</keyword>
<dbReference type="Gene3D" id="3.30.565.10">
    <property type="entry name" value="Histidine kinase-like ATPase, C-terminal domain"/>
    <property type="match status" value="1"/>
</dbReference>
<evidence type="ECO:0000313" key="10">
    <source>
        <dbReference type="EMBL" id="MBG9387760.1"/>
    </source>
</evidence>
<feature type="modified residue" description="4-aspartylphosphate" evidence="7">
    <location>
        <position position="266"/>
    </location>
</feature>
<evidence type="ECO:0000256" key="3">
    <source>
        <dbReference type="ARBA" id="ARBA00012438"/>
    </source>
</evidence>
<dbReference type="InterPro" id="IPR003594">
    <property type="entry name" value="HATPase_dom"/>
</dbReference>
<dbReference type="SUPFAM" id="SSF55874">
    <property type="entry name" value="ATPase domain of HSP90 chaperone/DNA topoisomerase II/histidine kinase"/>
    <property type="match status" value="1"/>
</dbReference>
<dbReference type="Pfam" id="PF00072">
    <property type="entry name" value="Response_reg"/>
    <property type="match status" value="1"/>
</dbReference>
<gene>
    <name evidence="10" type="ORF">I5803_07005</name>
</gene>
<dbReference type="Gene3D" id="3.40.50.2300">
    <property type="match status" value="1"/>
</dbReference>
<evidence type="ECO:0000256" key="1">
    <source>
        <dbReference type="ARBA" id="ARBA00000085"/>
    </source>
</evidence>
<dbReference type="PROSITE" id="PS50110">
    <property type="entry name" value="RESPONSE_REGULATORY"/>
    <property type="match status" value="1"/>
</dbReference>
<dbReference type="InterPro" id="IPR001789">
    <property type="entry name" value="Sig_transdc_resp-reg_receiver"/>
</dbReference>
<dbReference type="PANTHER" id="PTHR43547">
    <property type="entry name" value="TWO-COMPONENT HISTIDINE KINASE"/>
    <property type="match status" value="1"/>
</dbReference>
<dbReference type="FunFam" id="3.30.565.10:FF:000006">
    <property type="entry name" value="Sensor histidine kinase WalK"/>
    <property type="match status" value="1"/>
</dbReference>
<evidence type="ECO:0000259" key="8">
    <source>
        <dbReference type="PROSITE" id="PS50109"/>
    </source>
</evidence>
<dbReference type="PRINTS" id="PR00344">
    <property type="entry name" value="BCTRLSENSOR"/>
</dbReference>
<sequence length="338" mass="35836">MAIKGDRTTEQERHIIERQLVHVTRLVDDLLDISRITGKRLTIHKQPVRIAQVLTQVVETIRPSLHDRELSLVLGEGTQGAWVSGDEVRLVQVFNNLLVNAIKFTPSGRSIRVEAAVLEGSVQVDVSDRGIGISGEEIDRIFELFYQAPQSSDRAQGGLGLGLPIVRSLVEMHGGTVSAASDGPGYGACLTVRLPLCEPPAGADAAPPAPDAHGEGRVLVVDDNEDAADTCATLLEMSGYTVRVAYTPQAAIEAVAGFRPDLAILDIGLPGMSGYELAGLLKAPPTLYSGYLVALTGYGQATDRAASRAAGFDAHLTKPVSPSELLDLVAKYAKGGSR</sequence>
<dbReference type="SUPFAM" id="SSF52172">
    <property type="entry name" value="CheY-like"/>
    <property type="match status" value="1"/>
</dbReference>
<name>A0A931H385_9BURK</name>
<evidence type="ECO:0000256" key="7">
    <source>
        <dbReference type="PROSITE-ProRule" id="PRU00169"/>
    </source>
</evidence>
<dbReference type="SMART" id="SM00448">
    <property type="entry name" value="REC"/>
    <property type="match status" value="1"/>
</dbReference>
<dbReference type="SMART" id="SM00387">
    <property type="entry name" value="HATPase_c"/>
    <property type="match status" value="1"/>
</dbReference>
<dbReference type="InterPro" id="IPR011006">
    <property type="entry name" value="CheY-like_superfamily"/>
</dbReference>